<reference evidence="13 14" key="1">
    <citation type="submission" date="2019-09" db="EMBL/GenBank/DDBJ databases">
        <title>Chitinophaga ginsengihumi sp. nov., isolated from soil of ginseng rhizosphere.</title>
        <authorList>
            <person name="Lee J."/>
        </authorList>
    </citation>
    <scope>NUCLEOTIDE SEQUENCE [LARGE SCALE GENOMIC DNA]</scope>
    <source>
        <strain evidence="13 14">BN140078</strain>
    </source>
</reference>
<evidence type="ECO:0000256" key="1">
    <source>
        <dbReference type="ARBA" id="ARBA00004571"/>
    </source>
</evidence>
<name>A0A5B2VM90_9BACT</name>
<dbReference type="InterPro" id="IPR036942">
    <property type="entry name" value="Beta-barrel_TonB_sf"/>
</dbReference>
<dbReference type="SUPFAM" id="SSF56935">
    <property type="entry name" value="Porins"/>
    <property type="match status" value="1"/>
</dbReference>
<dbReference type="PROSITE" id="PS52016">
    <property type="entry name" value="TONB_DEPENDENT_REC_3"/>
    <property type="match status" value="1"/>
</dbReference>
<dbReference type="InterPro" id="IPR023996">
    <property type="entry name" value="TonB-dep_OMP_SusC/RagA"/>
</dbReference>
<evidence type="ECO:0000256" key="5">
    <source>
        <dbReference type="ARBA" id="ARBA00022692"/>
    </source>
</evidence>
<comment type="caution">
    <text evidence="13">The sequence shown here is derived from an EMBL/GenBank/DDBJ whole genome shotgun (WGS) entry which is preliminary data.</text>
</comment>
<dbReference type="NCBIfam" id="TIGR04057">
    <property type="entry name" value="SusC_RagA_signa"/>
    <property type="match status" value="1"/>
</dbReference>
<dbReference type="InterPro" id="IPR008969">
    <property type="entry name" value="CarboxyPept-like_regulatory"/>
</dbReference>
<evidence type="ECO:0000256" key="9">
    <source>
        <dbReference type="ARBA" id="ARBA00023237"/>
    </source>
</evidence>
<dbReference type="InterPro" id="IPR039426">
    <property type="entry name" value="TonB-dep_rcpt-like"/>
</dbReference>
<keyword evidence="3 10" id="KW-1134">Transmembrane beta strand</keyword>
<dbReference type="EMBL" id="VUOC01000004">
    <property type="protein sequence ID" value="KAA2239848.1"/>
    <property type="molecule type" value="Genomic_DNA"/>
</dbReference>
<evidence type="ECO:0000259" key="12">
    <source>
        <dbReference type="SMART" id="SM00965"/>
    </source>
</evidence>
<dbReference type="InterPro" id="IPR037066">
    <property type="entry name" value="Plug_dom_sf"/>
</dbReference>
<evidence type="ECO:0000313" key="14">
    <source>
        <dbReference type="Proteomes" id="UP000324611"/>
    </source>
</evidence>
<keyword evidence="8 10" id="KW-0472">Membrane</keyword>
<dbReference type="Pfam" id="PF07715">
    <property type="entry name" value="Plug"/>
    <property type="match status" value="1"/>
</dbReference>
<keyword evidence="7 11" id="KW-0798">TonB box</keyword>
<keyword evidence="5 10" id="KW-0812">Transmembrane</keyword>
<evidence type="ECO:0000256" key="10">
    <source>
        <dbReference type="PROSITE-ProRule" id="PRU01360"/>
    </source>
</evidence>
<dbReference type="Pfam" id="PF00593">
    <property type="entry name" value="TonB_dep_Rec_b-barrel"/>
    <property type="match status" value="1"/>
</dbReference>
<sequence length="1166" mass="128507">MDTSLLKLFNSKVMKKRSPACEVRVRHIPLVMKTSMLTSLFIALFMSLAWAKTTYSQVLEKKITVTLNNLPLHLALDKLSAVSGVNFVFAGRVDAAEKVQISARNEELRVVLKKLLQPYGLVYEVVNNTIILKYPGPSPSPVTAPSSPPPVQQQQPVSGIVKDAQGLPLPGIVVIVKTTNTATTTDENGHFSLNARSGNDTLVFKSVGYETMETAINGRTTLEVVMKAELKLLNQVVVVGYGTQSKRDVTTAIATLKGEKIADLPVTNATQALVGQVSGVYLQQGSGAPGEAPYVRIRGNGSITSGNGPLYVIDGYPTNDASLLNALPPQDIESMDVLKDAASAAIYGSRAGNGVIIVTTKRGKAGKTRFNLDATSGFETVMHKYELMNAQQFVEMAKEGLTYQNRPIPGFLNQPERWANTDWQDVIFRNAPYQNYQLSASGGSERVQFSISGGYTDQQGTLKNTFLKRYNIRAALDANLTDKLKVGFNIQPSFSQRRVQQTTGGNTSTGVDGIIAEALTMPPILPVWRSNGDYFVITQDPEMKTIFNDELSNPLVKLDANKDYFNTFRQTGNVYLEYAPLKGLKLATRFNVGLVNEKEEWYVEPFLARGNGNTGNISTPNLAQIKARRNNTTKINWYWSNTATYDFSLKSGHHFTALLGYDVSRQNDFFVTIEPRTDKDNPVAFVNQQVKNVQGAVLTKATSGNSEYVFDAVFGRINYNYNSKYLLSASLRSDRSSRFGPDNRVGIFPSVSAGWNISEEPFLQDHPVISTLKIRASYGETGNDQLAGYYPWIATMQREYYNFGAADASVVAYRPGGFSNFDLGWEKNRQTDAGIDIGLFDERIGLTIDAYKRNSNIILSADLPSINGKASSVIQNIGNVENRGLEIALNTANIRSAFNWNTNFNISFNRNKIVSLASRQNQLANQGVVRNYVGRPMGDFYLYIVDGTFNNADDLSKYPKLGSQGIGDLRYRDVSGPNGKPDGRITADDQVYAGNYQPDFVFGLGNSFSYGNFDLNILLDGAYGAEVYRSQELPLSLSRWLENGSAESLGRWRSETDPGNGRYHRAGTTNLSSDIAASTRYLDNGSFLRIRNITLGYTFPARMLSRWKIQRLRVYATGQNIYTFTSYGGFKNPQGNGAGDNATNNGVENGTYPISRNLSLAVNITF</sequence>
<evidence type="ECO:0000256" key="4">
    <source>
        <dbReference type="ARBA" id="ARBA00022496"/>
    </source>
</evidence>
<dbReference type="Gene3D" id="2.60.40.1120">
    <property type="entry name" value="Carboxypeptidase-like, regulatory domain"/>
    <property type="match status" value="1"/>
</dbReference>
<evidence type="ECO:0000256" key="6">
    <source>
        <dbReference type="ARBA" id="ARBA00023004"/>
    </source>
</evidence>
<feature type="domain" description="Secretin/TonB short N-terminal" evidence="12">
    <location>
        <begin position="85"/>
        <end position="135"/>
    </location>
</feature>
<evidence type="ECO:0000256" key="11">
    <source>
        <dbReference type="RuleBase" id="RU003357"/>
    </source>
</evidence>
<proteinExistence type="inferred from homology"/>
<evidence type="ECO:0000256" key="2">
    <source>
        <dbReference type="ARBA" id="ARBA00022448"/>
    </source>
</evidence>
<dbReference type="Gene3D" id="2.170.130.10">
    <property type="entry name" value="TonB-dependent receptor, plug domain"/>
    <property type="match status" value="1"/>
</dbReference>
<dbReference type="InterPro" id="IPR011662">
    <property type="entry name" value="Secretin/TonB_short_N"/>
</dbReference>
<dbReference type="InterPro" id="IPR000531">
    <property type="entry name" value="Beta-barrel_TonB"/>
</dbReference>
<dbReference type="Proteomes" id="UP000324611">
    <property type="component" value="Unassembled WGS sequence"/>
</dbReference>
<gene>
    <name evidence="13" type="ORF">F0L74_27055</name>
</gene>
<reference evidence="13 14" key="2">
    <citation type="submission" date="2019-09" db="EMBL/GenBank/DDBJ databases">
        <authorList>
            <person name="Jin C."/>
        </authorList>
    </citation>
    <scope>NUCLEOTIDE SEQUENCE [LARGE SCALE GENOMIC DNA]</scope>
    <source>
        <strain evidence="13 14">BN140078</strain>
    </source>
</reference>
<dbReference type="SMART" id="SM00965">
    <property type="entry name" value="STN"/>
    <property type="match status" value="1"/>
</dbReference>
<evidence type="ECO:0000256" key="3">
    <source>
        <dbReference type="ARBA" id="ARBA00022452"/>
    </source>
</evidence>
<dbReference type="Pfam" id="PF13715">
    <property type="entry name" value="CarbopepD_reg_2"/>
    <property type="match status" value="1"/>
</dbReference>
<dbReference type="InterPro" id="IPR012910">
    <property type="entry name" value="Plug_dom"/>
</dbReference>
<keyword evidence="6" id="KW-0408">Iron</keyword>
<evidence type="ECO:0000256" key="7">
    <source>
        <dbReference type="ARBA" id="ARBA00023077"/>
    </source>
</evidence>
<organism evidence="13 14">
    <name type="scientific">Chitinophaga agrisoli</name>
    <dbReference type="NCBI Taxonomy" id="2607653"/>
    <lineage>
        <taxon>Bacteria</taxon>
        <taxon>Pseudomonadati</taxon>
        <taxon>Bacteroidota</taxon>
        <taxon>Chitinophagia</taxon>
        <taxon>Chitinophagales</taxon>
        <taxon>Chitinophagaceae</taxon>
        <taxon>Chitinophaga</taxon>
    </lineage>
</organism>
<protein>
    <submittedName>
        <fullName evidence="13">TonB-dependent receptor</fullName>
    </submittedName>
</protein>
<keyword evidence="2 10" id="KW-0813">Transport</keyword>
<dbReference type="SUPFAM" id="SSF49464">
    <property type="entry name" value="Carboxypeptidase regulatory domain-like"/>
    <property type="match status" value="1"/>
</dbReference>
<dbReference type="InterPro" id="IPR023997">
    <property type="entry name" value="TonB-dep_OMP_SusC/RagA_CS"/>
</dbReference>
<dbReference type="GO" id="GO:0009279">
    <property type="term" value="C:cell outer membrane"/>
    <property type="evidence" value="ECO:0007669"/>
    <property type="project" value="UniProtKB-SubCell"/>
</dbReference>
<evidence type="ECO:0000256" key="8">
    <source>
        <dbReference type="ARBA" id="ARBA00023136"/>
    </source>
</evidence>
<dbReference type="NCBIfam" id="TIGR04056">
    <property type="entry name" value="OMP_RagA_SusC"/>
    <property type="match status" value="1"/>
</dbReference>
<evidence type="ECO:0000313" key="13">
    <source>
        <dbReference type="EMBL" id="KAA2239848.1"/>
    </source>
</evidence>
<comment type="subcellular location">
    <subcellularLocation>
        <location evidence="1 10">Cell outer membrane</location>
        <topology evidence="1 10">Multi-pass membrane protein</topology>
    </subcellularLocation>
</comment>
<dbReference type="GO" id="GO:0006826">
    <property type="term" value="P:iron ion transport"/>
    <property type="evidence" value="ECO:0007669"/>
    <property type="project" value="UniProtKB-KW"/>
</dbReference>
<keyword evidence="9 10" id="KW-0998">Cell outer membrane</keyword>
<dbReference type="Gene3D" id="2.40.170.20">
    <property type="entry name" value="TonB-dependent receptor, beta-barrel domain"/>
    <property type="match status" value="1"/>
</dbReference>
<keyword evidence="4" id="KW-0406">Ion transport</keyword>
<keyword evidence="13" id="KW-0675">Receptor</keyword>
<keyword evidence="4" id="KW-0410">Iron transport</keyword>
<accession>A0A5B2VM90</accession>
<keyword evidence="14" id="KW-1185">Reference proteome</keyword>
<comment type="similarity">
    <text evidence="10 11">Belongs to the TonB-dependent receptor family.</text>
</comment>
<dbReference type="AlphaFoldDB" id="A0A5B2VM90"/>